<reference evidence="3 5" key="1">
    <citation type="journal article" date="2015" name="Genome Announc.">
        <title>Draft Genome Sequences of Human-Pathogenic Escherichia coli O26:H11 Strains Carrying the stx2 Gene Only and Circulating in France.</title>
        <authorList>
            <person name="Delannoy S."/>
            <person name="Mariani-Kurkdjian P."/>
            <person name="Bonacorsi S."/>
            <person name="Liguori S."/>
            <person name="Ison S.A."/>
            <person name="Fach P."/>
        </authorList>
    </citation>
    <scope>NUCLEOTIDE SEQUENCE [LARGE SCALE GENOMIC DNA]</scope>
    <source>
        <strain evidence="3 5">34870</strain>
    </source>
</reference>
<gene>
    <name evidence="2" type="primary">espW</name>
    <name evidence="3" type="ORF">ABE91_024350</name>
    <name evidence="4" type="ORF">C9194_09410</name>
    <name evidence="1" type="ORF">D3G36_16100</name>
    <name evidence="2" type="ORF">G4A47_16050</name>
</gene>
<organism evidence="2 7">
    <name type="scientific">Escherichia coli</name>
    <dbReference type="NCBI Taxonomy" id="562"/>
    <lineage>
        <taxon>Bacteria</taxon>
        <taxon>Pseudomonadati</taxon>
        <taxon>Pseudomonadota</taxon>
        <taxon>Gammaproteobacteria</taxon>
        <taxon>Enterobacterales</taxon>
        <taxon>Enterobacteriaceae</taxon>
        <taxon>Escherichia</taxon>
    </lineage>
</organism>
<dbReference type="EMBL" id="AASATZ010000023">
    <property type="protein sequence ID" value="EFA4419361.1"/>
    <property type="molecule type" value="Genomic_DNA"/>
</dbReference>
<name>A0A0H0MHX8_ECOLX</name>
<reference evidence="2 7" key="5">
    <citation type="journal article" date="2020" name="J. Appl. Microbiol.">
        <title>Genetic characterization of Shigatoxigenic and enteropathogenic Escherichia coli O80:H2 from diarrheic and septicemic calves and relatedness to human Shigatoxigenic E. coli O80:H2.</title>
        <authorList>
            <person name="Habets A."/>
            <person name="Crombe F."/>
            <person name="Nakamura K."/>
            <person name="Guerin V."/>
            <person name="De Rauw K."/>
            <person name="Pierard D."/>
            <person name="Saulmont M."/>
            <person name="Hayashi T."/>
            <person name="Mainil J.G."/>
            <person name="Thiry D."/>
        </authorList>
    </citation>
    <scope>NUCLEOTIDE SEQUENCE [LARGE SCALE GENOMIC DNA]</scope>
    <source>
        <strain evidence="2 7">EH3307</strain>
    </source>
</reference>
<evidence type="ECO:0000313" key="3">
    <source>
        <dbReference type="EMBL" id="PBN70556.1"/>
    </source>
</evidence>
<dbReference type="Proteomes" id="UP000305093">
    <property type="component" value="Unassembled WGS sequence"/>
</dbReference>
<evidence type="ECO:0000313" key="2">
    <source>
        <dbReference type="EMBL" id="NYP86706.1"/>
    </source>
</evidence>
<evidence type="ECO:0000313" key="1">
    <source>
        <dbReference type="EMBL" id="EFA4419361.1"/>
    </source>
</evidence>
<dbReference type="EMBL" id="LDXE02000005">
    <property type="protein sequence ID" value="PBN70556.1"/>
    <property type="molecule type" value="Genomic_DNA"/>
</dbReference>
<dbReference type="RefSeq" id="WP_001299273.1">
    <property type="nucleotide sequence ID" value="NZ_AP018808.1"/>
</dbReference>
<reference evidence="3" key="2">
    <citation type="submission" date="2017-03" db="EMBL/GenBank/DDBJ databases">
        <title>The mobilome is the main driver of stx2-positive O26:H11 Escherichia coli strains evolution.</title>
        <authorList>
            <person name="Delannoy S."/>
            <person name="Mariani-Kurkdjian P."/>
            <person name="Webb H.E."/>
            <person name="Bonacorsi S."/>
            <person name="Fach P."/>
        </authorList>
    </citation>
    <scope>NUCLEOTIDE SEQUENCE</scope>
    <source>
        <strain evidence="3">34870</strain>
    </source>
</reference>
<sequence length="352" mass="40018">MPKISSVVSSCYHLFSEHQQLSNETTMTNSVSRRIVHKEYGISLKSVPVWLATAKTPLALLNGRHTRSHSFIIAGTPGMGSRSGAQYYAINSDDKRSRIDIDSLFLKKLNNARNQNKFPIDVKETVIKLQGQKFTCIEDFHKKYNETRLKANTNIQQKQIADEVKSLTYLIPSEKKEMWIYKNNGKDNAKPNLGERDVRMFENISPDDTDKITGRKFSELGEYLYSGNVIKLSQLSIRYLPNINSISLIETKQSLLLHRLYSDEVLQRNGTLIPTPLHEEKSIPADNIKTMLNNIPTYKMLPPFTETQGNCSSGAATFLRKSGAEEKDILACSPRNYGLHHNIKTWDPLVRN</sequence>
<comment type="caution">
    <text evidence="2">The sequence shown here is derived from an EMBL/GenBank/DDBJ whole genome shotgun (WGS) entry which is preliminary data.</text>
</comment>
<dbReference type="Proteomes" id="UP000517067">
    <property type="component" value="Unassembled WGS sequence"/>
</dbReference>
<evidence type="ECO:0000313" key="4">
    <source>
        <dbReference type="EMBL" id="TJF67536.1"/>
    </source>
</evidence>
<reference evidence="1 8" key="4">
    <citation type="submission" date="2019-03" db="EMBL/GenBank/DDBJ databases">
        <authorList>
            <consortium name="GenomeTrakr network: Whole genome sequencing for foodborne pathogen traceback"/>
        </authorList>
    </citation>
    <scope>NUCLEOTIDE SEQUENCE [LARGE SCALE GENOMIC DNA]</scope>
    <source>
        <strain evidence="1 8">PSU-1190</strain>
    </source>
</reference>
<dbReference type="EMBL" id="RROO01000014">
    <property type="protein sequence ID" value="TJF67536.1"/>
    <property type="molecule type" value="Genomic_DNA"/>
</dbReference>
<dbReference type="AlphaFoldDB" id="A0A0H0MHX8"/>
<evidence type="ECO:0000313" key="5">
    <source>
        <dbReference type="Proteomes" id="UP000036331"/>
    </source>
</evidence>
<dbReference type="EMBL" id="JABUPU010000021">
    <property type="protein sequence ID" value="NYP86706.1"/>
    <property type="molecule type" value="Genomic_DNA"/>
</dbReference>
<reference evidence="4 6" key="3">
    <citation type="submission" date="2018-12" db="EMBL/GenBank/DDBJ databases">
        <title>Food and Water Safety Consortium.</title>
        <authorList>
            <person name="Tyson S."/>
            <person name="Peterson C.-L."/>
            <person name="Olson A."/>
            <person name="Tyler S."/>
            <person name="Cabral J."/>
            <person name="Lynch T."/>
            <person name="Knox N."/>
            <person name="Van Domselaar G."/>
            <person name="Graham M."/>
        </authorList>
    </citation>
    <scope>NUCLEOTIDE SEQUENCE [LARGE SCALE GENOMIC DNA]</scope>
    <source>
        <strain evidence="4 6">FWSEC0419</strain>
    </source>
</reference>
<protein>
    <submittedName>
        <fullName evidence="2">T3SS effector EspW</fullName>
    </submittedName>
    <submittedName>
        <fullName evidence="1">Type III effector</fullName>
    </submittedName>
</protein>
<evidence type="ECO:0000313" key="6">
    <source>
        <dbReference type="Proteomes" id="UP000305093"/>
    </source>
</evidence>
<dbReference type="Proteomes" id="UP000591371">
    <property type="component" value="Unassembled WGS sequence"/>
</dbReference>
<dbReference type="Proteomes" id="UP000036331">
    <property type="component" value="Unassembled WGS sequence"/>
</dbReference>
<accession>A0A0H0MHX8</accession>
<evidence type="ECO:0000313" key="7">
    <source>
        <dbReference type="Proteomes" id="UP000517067"/>
    </source>
</evidence>
<evidence type="ECO:0000313" key="8">
    <source>
        <dbReference type="Proteomes" id="UP000591371"/>
    </source>
</evidence>
<proteinExistence type="predicted"/>